<proteinExistence type="predicted"/>
<evidence type="ECO:0000313" key="2">
    <source>
        <dbReference type="EMBL" id="TQV75369.1"/>
    </source>
</evidence>
<dbReference type="AlphaFoldDB" id="A0A545TDS2"/>
<dbReference type="EMBL" id="VIKR01000002">
    <property type="protein sequence ID" value="TQV75369.1"/>
    <property type="molecule type" value="Genomic_DNA"/>
</dbReference>
<dbReference type="Proteomes" id="UP000317839">
    <property type="component" value="Unassembled WGS sequence"/>
</dbReference>
<reference evidence="2 3" key="1">
    <citation type="submission" date="2019-06" db="EMBL/GenBank/DDBJ databases">
        <title>Draft genome of Aliikangiella marina GYP-15.</title>
        <authorList>
            <person name="Wang G."/>
        </authorList>
    </citation>
    <scope>NUCLEOTIDE SEQUENCE [LARGE SCALE GENOMIC DNA]</scope>
    <source>
        <strain evidence="2 3">GYP-15</strain>
    </source>
</reference>
<dbReference type="InterPro" id="IPR016084">
    <property type="entry name" value="Haem_Oase-like_multi-hlx"/>
</dbReference>
<dbReference type="RefSeq" id="WP_142941984.1">
    <property type="nucleotide sequence ID" value="NZ_VIKR01000002.1"/>
</dbReference>
<gene>
    <name evidence="2" type="ORF">FLL45_10585</name>
</gene>
<sequence>MLLCTSQPSHSQSNAQHFIADLNQEALEHRAVNHPYLTRLASGSFTDPSAVLKDFAFQYLAYSQDFLRYLTATISKLESRQHRDWLVENLIEESGHIDEHEAKELTSIGIKMEWVQGVPHPLLFMRFLDAIGYDKSYRKQNDFSDEAKIWSHMFLNACSAGSAAQSLGAMGLGTENIVKYIYKPILQAIKNFLNVSEKDRVFFDLHALLDDEHGEIINNIAVEYARYDRHREMIREGMLMALNLRAGFFDAMMIRADTIVSQPLEAKAS</sequence>
<protein>
    <submittedName>
        <fullName evidence="2">Iron-containing redox enzyme family protein</fullName>
    </submittedName>
</protein>
<dbReference type="SUPFAM" id="SSF48613">
    <property type="entry name" value="Heme oxygenase-like"/>
    <property type="match status" value="1"/>
</dbReference>
<dbReference type="Gene3D" id="1.20.910.10">
    <property type="entry name" value="Heme oxygenase-like"/>
    <property type="match status" value="1"/>
</dbReference>
<evidence type="ECO:0000313" key="3">
    <source>
        <dbReference type="Proteomes" id="UP000317839"/>
    </source>
</evidence>
<comment type="caution">
    <text evidence="2">The sequence shown here is derived from an EMBL/GenBank/DDBJ whole genome shotgun (WGS) entry which is preliminary data.</text>
</comment>
<dbReference type="GO" id="GO:0016491">
    <property type="term" value="F:oxidoreductase activity"/>
    <property type="evidence" value="ECO:0007669"/>
    <property type="project" value="UniProtKB-KW"/>
</dbReference>
<keyword evidence="1" id="KW-0560">Oxidoreductase</keyword>
<dbReference type="Pfam" id="PF14518">
    <property type="entry name" value="Haem_oxygenas_2"/>
    <property type="match status" value="1"/>
</dbReference>
<keyword evidence="3" id="KW-1185">Reference proteome</keyword>
<evidence type="ECO:0000256" key="1">
    <source>
        <dbReference type="ARBA" id="ARBA00023002"/>
    </source>
</evidence>
<dbReference type="PANTHER" id="PTHR40279">
    <property type="entry name" value="PQQC-LIKE PROTEIN"/>
    <property type="match status" value="1"/>
</dbReference>
<organism evidence="2 3">
    <name type="scientific">Aliikangiella marina</name>
    <dbReference type="NCBI Taxonomy" id="1712262"/>
    <lineage>
        <taxon>Bacteria</taxon>
        <taxon>Pseudomonadati</taxon>
        <taxon>Pseudomonadota</taxon>
        <taxon>Gammaproteobacteria</taxon>
        <taxon>Oceanospirillales</taxon>
        <taxon>Pleioneaceae</taxon>
        <taxon>Aliikangiella</taxon>
    </lineage>
</organism>
<accession>A0A545TDS2</accession>
<dbReference type="PANTHER" id="PTHR40279:SF3">
    <property type="entry name" value="4-AMINOBENZOATE SYNTHASE"/>
    <property type="match status" value="1"/>
</dbReference>
<name>A0A545TDS2_9GAMM</name>
<dbReference type="OrthoDB" id="7596719at2"/>
<dbReference type="InterPro" id="IPR039068">
    <property type="entry name" value="PqqC-like"/>
</dbReference>
<dbReference type="SMART" id="SM01236">
    <property type="entry name" value="Haem_oxygenase_2"/>
    <property type="match status" value="1"/>
</dbReference>